<feature type="transmembrane region" description="Helical" evidence="1">
    <location>
        <begin position="105"/>
        <end position="127"/>
    </location>
</feature>
<protein>
    <submittedName>
        <fullName evidence="2">Uncharacterized protein</fullName>
    </submittedName>
</protein>
<keyword evidence="1" id="KW-0472">Membrane</keyword>
<feature type="transmembrane region" description="Helical" evidence="1">
    <location>
        <begin position="174"/>
        <end position="192"/>
    </location>
</feature>
<accession>A0A0S4L7Z8</accession>
<reference evidence="2 3" key="1">
    <citation type="submission" date="2015-10" db="EMBL/GenBank/DDBJ databases">
        <authorList>
            <person name="Gilbert D.G."/>
        </authorList>
    </citation>
    <scope>NUCLEOTIDE SEQUENCE [LARGE SCALE GENOMIC DNA]</scope>
    <source>
        <strain evidence="2">COMA1</strain>
    </source>
</reference>
<keyword evidence="1" id="KW-1133">Transmembrane helix</keyword>
<dbReference type="STRING" id="1742972.COMA1_10862"/>
<sequence length="272" mass="30010">MPSSNSKKIEEARANARRLIEQGPKVFIGLFILTGAAYLSGSVYTRSYFSAFGASWVLEEVPIAIYFSQSWIPLLLILFFGYMVTTNLTLIEEPGHVTTSTGFKISVLAVRHGPWLLVGLLGLTTLLRSLDFVSAAIDLLLVAIPLLLFVCASTLELFVVRFSKIDRGIDLSRAYLSLAVITTALYVVPAQLGTNWARLDQQDSSSLLNVYLRDDATIYKLLFAAEERWYVFPSRYEGNEPPIKAVAATDISFGLGQNDTMTQPGAEVLRGQ</sequence>
<feature type="transmembrane region" description="Helical" evidence="1">
    <location>
        <begin position="139"/>
        <end position="162"/>
    </location>
</feature>
<organism evidence="2 3">
    <name type="scientific">Candidatus Nitrospira nitrosa</name>
    <dbReference type="NCBI Taxonomy" id="1742972"/>
    <lineage>
        <taxon>Bacteria</taxon>
        <taxon>Pseudomonadati</taxon>
        <taxon>Nitrospirota</taxon>
        <taxon>Nitrospiria</taxon>
        <taxon>Nitrospirales</taxon>
        <taxon>Nitrospiraceae</taxon>
        <taxon>Nitrospira</taxon>
    </lineage>
</organism>
<keyword evidence="3" id="KW-1185">Reference proteome</keyword>
<dbReference type="AlphaFoldDB" id="A0A0S4L7Z8"/>
<feature type="transmembrane region" description="Helical" evidence="1">
    <location>
        <begin position="26"/>
        <end position="44"/>
    </location>
</feature>
<dbReference type="RefSeq" id="WP_090744156.1">
    <property type="nucleotide sequence ID" value="NZ_CZQA01000001.1"/>
</dbReference>
<keyword evidence="1" id="KW-0812">Transmembrane</keyword>
<evidence type="ECO:0000256" key="1">
    <source>
        <dbReference type="SAM" id="Phobius"/>
    </source>
</evidence>
<evidence type="ECO:0000313" key="2">
    <source>
        <dbReference type="EMBL" id="CUS32890.1"/>
    </source>
</evidence>
<evidence type="ECO:0000313" key="3">
    <source>
        <dbReference type="Proteomes" id="UP000199032"/>
    </source>
</evidence>
<dbReference type="OrthoDB" id="9800875at2"/>
<gene>
    <name evidence="2" type="ORF">COMA1_10862</name>
</gene>
<name>A0A0S4L7Z8_9BACT</name>
<dbReference type="Proteomes" id="UP000199032">
    <property type="component" value="Unassembled WGS sequence"/>
</dbReference>
<dbReference type="EMBL" id="CZQA01000001">
    <property type="protein sequence ID" value="CUS32890.1"/>
    <property type="molecule type" value="Genomic_DNA"/>
</dbReference>
<feature type="transmembrane region" description="Helical" evidence="1">
    <location>
        <begin position="64"/>
        <end position="84"/>
    </location>
</feature>
<proteinExistence type="predicted"/>